<dbReference type="EMBL" id="FOTK01000027">
    <property type="protein sequence ID" value="SFM33358.1"/>
    <property type="molecule type" value="Genomic_DNA"/>
</dbReference>
<proteinExistence type="inferred from homology"/>
<dbReference type="AlphaFoldDB" id="A0A1I4PZV6"/>
<organism evidence="9 10">
    <name type="scientific">Methylobacterium pseudosasicola</name>
    <dbReference type="NCBI Taxonomy" id="582667"/>
    <lineage>
        <taxon>Bacteria</taxon>
        <taxon>Pseudomonadati</taxon>
        <taxon>Pseudomonadota</taxon>
        <taxon>Alphaproteobacteria</taxon>
        <taxon>Hyphomicrobiales</taxon>
        <taxon>Methylobacteriaceae</taxon>
        <taxon>Methylobacterium</taxon>
    </lineage>
</organism>
<evidence type="ECO:0000256" key="8">
    <source>
        <dbReference type="SAM" id="Phobius"/>
    </source>
</evidence>
<comment type="subcellular location">
    <subcellularLocation>
        <location evidence="1">Cell membrane</location>
        <topology evidence="1">Multi-pass membrane protein</topology>
    </subcellularLocation>
</comment>
<evidence type="ECO:0000256" key="1">
    <source>
        <dbReference type="ARBA" id="ARBA00004651"/>
    </source>
</evidence>
<evidence type="ECO:0000313" key="9">
    <source>
        <dbReference type="EMBL" id="SFM33358.1"/>
    </source>
</evidence>
<gene>
    <name evidence="9" type="ORF">SAMN05192568_102760</name>
</gene>
<evidence type="ECO:0000256" key="5">
    <source>
        <dbReference type="ARBA" id="ARBA00022692"/>
    </source>
</evidence>
<dbReference type="PANTHER" id="PTHR42810:SF4">
    <property type="entry name" value="URIC ACID TRANSPORTER UACT"/>
    <property type="match status" value="1"/>
</dbReference>
<feature type="transmembrane region" description="Helical" evidence="8">
    <location>
        <begin position="165"/>
        <end position="185"/>
    </location>
</feature>
<feature type="transmembrane region" description="Helical" evidence="8">
    <location>
        <begin position="409"/>
        <end position="428"/>
    </location>
</feature>
<evidence type="ECO:0000256" key="4">
    <source>
        <dbReference type="ARBA" id="ARBA00022475"/>
    </source>
</evidence>
<dbReference type="NCBIfam" id="NF037981">
    <property type="entry name" value="NCS2_1"/>
    <property type="match status" value="1"/>
</dbReference>
<dbReference type="GO" id="GO:0005886">
    <property type="term" value="C:plasma membrane"/>
    <property type="evidence" value="ECO:0007669"/>
    <property type="project" value="UniProtKB-SubCell"/>
</dbReference>
<dbReference type="STRING" id="582667.SAMN05192568_102760"/>
<dbReference type="Pfam" id="PF00860">
    <property type="entry name" value="Xan_ur_permease"/>
    <property type="match status" value="1"/>
</dbReference>
<feature type="transmembrane region" description="Helical" evidence="8">
    <location>
        <begin position="50"/>
        <end position="71"/>
    </location>
</feature>
<dbReference type="InterPro" id="IPR006042">
    <property type="entry name" value="Xan_ur_permease"/>
</dbReference>
<name>A0A1I4PZV6_9HYPH</name>
<sequence>MAEPVHPVDEVLPAPRLFALGLQHVLVMYANAVAVPLILGAALKLPKDQIAMLINADLFACGIATLVQTIGFGPFGIRLPVIMGVTAVSISPMLAMAAMPGVGLNGIYGAVIVGGVFGLCVAPFVKYVLRFFPAVVTGTIITMIGVVLMRVGVNWAGGGAAAADFGAGGYLAVAGLVLAVILLIIRFGTGFLANMAVLLGVTAGYLVTIALGWTDFSGIQEEPWLRIVLPLQFGVPTFYLIPCLTMCLVMTIVFIEATGMFLALGAMTGRTVGPEDIKRGLRADALGTLIGGLFNTFPYVSYSQNIGLVGVTNVYSRWVCAAGGVIMLALGLVPKLAFIVASVPQCVLGGAGFIMFGMVAATGIKILKSVDYAKAPHNTIVVAIAIGFGLIPIVSPNFFRIFPAELKPIFGDGIILTSIAAVLLNAYFNRTTAEEANEDAVLAAQGAGHI</sequence>
<dbReference type="InterPro" id="IPR006043">
    <property type="entry name" value="NCS2"/>
</dbReference>
<keyword evidence="7 8" id="KW-0472">Membrane</keyword>
<dbReference type="OrthoDB" id="9805749at2"/>
<reference evidence="10" key="1">
    <citation type="submission" date="2016-10" db="EMBL/GenBank/DDBJ databases">
        <authorList>
            <person name="Varghese N."/>
            <person name="Submissions S."/>
        </authorList>
    </citation>
    <scope>NUCLEOTIDE SEQUENCE [LARGE SCALE GENOMIC DNA]</scope>
    <source>
        <strain evidence="10">BL36</strain>
    </source>
</reference>
<feature type="transmembrane region" description="Helical" evidence="8">
    <location>
        <begin position="20"/>
        <end position="43"/>
    </location>
</feature>
<feature type="transmembrane region" description="Helical" evidence="8">
    <location>
        <begin position="131"/>
        <end position="153"/>
    </location>
</feature>
<comment type="similarity">
    <text evidence="2">Belongs to the nucleobase:cation symporter-2 (NCS2) (TC 2.A.40) family.</text>
</comment>
<feature type="transmembrane region" description="Helical" evidence="8">
    <location>
        <begin position="379"/>
        <end position="402"/>
    </location>
</feature>
<evidence type="ECO:0000256" key="2">
    <source>
        <dbReference type="ARBA" id="ARBA00008821"/>
    </source>
</evidence>
<keyword evidence="4" id="KW-1003">Cell membrane</keyword>
<evidence type="ECO:0000256" key="6">
    <source>
        <dbReference type="ARBA" id="ARBA00022989"/>
    </source>
</evidence>
<dbReference type="GO" id="GO:0042907">
    <property type="term" value="F:xanthine transmembrane transporter activity"/>
    <property type="evidence" value="ECO:0007669"/>
    <property type="project" value="TreeGrafter"/>
</dbReference>
<feature type="transmembrane region" description="Helical" evidence="8">
    <location>
        <begin position="191"/>
        <end position="212"/>
    </location>
</feature>
<accession>A0A1I4PZV6</accession>
<evidence type="ECO:0000313" key="10">
    <source>
        <dbReference type="Proteomes" id="UP000199048"/>
    </source>
</evidence>
<dbReference type="Proteomes" id="UP000199048">
    <property type="component" value="Unassembled WGS sequence"/>
</dbReference>
<evidence type="ECO:0000256" key="3">
    <source>
        <dbReference type="ARBA" id="ARBA00022448"/>
    </source>
</evidence>
<dbReference type="InterPro" id="IPR017588">
    <property type="entry name" value="UacT-like"/>
</dbReference>
<keyword evidence="3" id="KW-0813">Transport</keyword>
<feature type="transmembrane region" description="Helical" evidence="8">
    <location>
        <begin position="346"/>
        <end position="367"/>
    </location>
</feature>
<feature type="transmembrane region" description="Helical" evidence="8">
    <location>
        <begin position="106"/>
        <end position="125"/>
    </location>
</feature>
<dbReference type="PANTHER" id="PTHR42810">
    <property type="entry name" value="PURINE PERMEASE C1399.01C-RELATED"/>
    <property type="match status" value="1"/>
</dbReference>
<feature type="transmembrane region" description="Helical" evidence="8">
    <location>
        <begin position="224"/>
        <end position="242"/>
    </location>
</feature>
<dbReference type="RefSeq" id="WP_092044205.1">
    <property type="nucleotide sequence ID" value="NZ_FOTK01000027.1"/>
</dbReference>
<keyword evidence="6 8" id="KW-1133">Transmembrane helix</keyword>
<feature type="transmembrane region" description="Helical" evidence="8">
    <location>
        <begin position="248"/>
        <end position="269"/>
    </location>
</feature>
<dbReference type="NCBIfam" id="TIGR00801">
    <property type="entry name" value="ncs2"/>
    <property type="match status" value="1"/>
</dbReference>
<keyword evidence="5 8" id="KW-0812">Transmembrane</keyword>
<protein>
    <submittedName>
        <fullName evidence="9">Nucleobase:cation symporter-2, NCS2 family</fullName>
    </submittedName>
</protein>
<evidence type="ECO:0000256" key="7">
    <source>
        <dbReference type="ARBA" id="ARBA00023136"/>
    </source>
</evidence>
<keyword evidence="10" id="KW-1185">Reference proteome</keyword>
<feature type="transmembrane region" description="Helical" evidence="8">
    <location>
        <begin position="314"/>
        <end position="334"/>
    </location>
</feature>
<feature type="transmembrane region" description="Helical" evidence="8">
    <location>
        <begin position="281"/>
        <end position="302"/>
    </location>
</feature>
<dbReference type="NCBIfam" id="TIGR03173">
    <property type="entry name" value="pbuX"/>
    <property type="match status" value="1"/>
</dbReference>